<evidence type="ECO:0000313" key="1">
    <source>
        <dbReference type="EMBL" id="SVE47368.1"/>
    </source>
</evidence>
<dbReference type="AlphaFoldDB" id="A0A383DU69"/>
<accession>A0A383DU69</accession>
<protein>
    <submittedName>
        <fullName evidence="1">Uncharacterized protein</fullName>
    </submittedName>
</protein>
<reference evidence="1" key="1">
    <citation type="submission" date="2018-05" db="EMBL/GenBank/DDBJ databases">
        <authorList>
            <person name="Lanie J.A."/>
            <person name="Ng W.-L."/>
            <person name="Kazmierczak K.M."/>
            <person name="Andrzejewski T.M."/>
            <person name="Davidsen T.M."/>
            <person name="Wayne K.J."/>
            <person name="Tettelin H."/>
            <person name="Glass J.I."/>
            <person name="Rusch D."/>
            <person name="Podicherti R."/>
            <person name="Tsui H.-C.T."/>
            <person name="Winkler M.E."/>
        </authorList>
    </citation>
    <scope>NUCLEOTIDE SEQUENCE</scope>
</reference>
<sequence length="22" mass="2388">MSNLNLQDALSAIDIQADWVGL</sequence>
<organism evidence="1">
    <name type="scientific">marine metagenome</name>
    <dbReference type="NCBI Taxonomy" id="408172"/>
    <lineage>
        <taxon>unclassified sequences</taxon>
        <taxon>metagenomes</taxon>
        <taxon>ecological metagenomes</taxon>
    </lineage>
</organism>
<dbReference type="EMBL" id="UINC01219752">
    <property type="protein sequence ID" value="SVE47368.1"/>
    <property type="molecule type" value="Genomic_DNA"/>
</dbReference>
<proteinExistence type="predicted"/>
<gene>
    <name evidence="1" type="ORF">METZ01_LOCUS500222</name>
</gene>
<feature type="non-terminal residue" evidence="1">
    <location>
        <position position="1"/>
    </location>
</feature>
<name>A0A383DU69_9ZZZZ</name>
<feature type="non-terminal residue" evidence="1">
    <location>
        <position position="22"/>
    </location>
</feature>